<keyword evidence="2" id="KW-1185">Reference proteome</keyword>
<name>A0A1B7MM06_9AGAM</name>
<protein>
    <submittedName>
        <fullName evidence="1">Uncharacterized protein</fullName>
    </submittedName>
</protein>
<proteinExistence type="predicted"/>
<evidence type="ECO:0000313" key="1">
    <source>
        <dbReference type="EMBL" id="OAX33622.1"/>
    </source>
</evidence>
<reference evidence="1 2" key="1">
    <citation type="submission" date="2016-06" db="EMBL/GenBank/DDBJ databases">
        <title>Comparative genomics of the ectomycorrhizal sister species Rhizopogon vinicolor and Rhizopogon vesiculosus (Basidiomycota: Boletales) reveals a divergence of the mating type B locus.</title>
        <authorList>
            <consortium name="DOE Joint Genome Institute"/>
            <person name="Mujic A.B."/>
            <person name="Kuo A."/>
            <person name="Tritt A."/>
            <person name="Lipzen A."/>
            <person name="Chen C."/>
            <person name="Johnson J."/>
            <person name="Sharma A."/>
            <person name="Barry K."/>
            <person name="Grigoriev I.V."/>
            <person name="Spatafora J.W."/>
        </authorList>
    </citation>
    <scope>NUCLEOTIDE SEQUENCE [LARGE SCALE GENOMIC DNA]</scope>
    <source>
        <strain evidence="1 2">AM-OR11-026</strain>
    </source>
</reference>
<evidence type="ECO:0000313" key="2">
    <source>
        <dbReference type="Proteomes" id="UP000092154"/>
    </source>
</evidence>
<dbReference type="InParanoid" id="A0A1B7MM06"/>
<dbReference type="AlphaFoldDB" id="A0A1B7MM06"/>
<organism evidence="1 2">
    <name type="scientific">Rhizopogon vinicolor AM-OR11-026</name>
    <dbReference type="NCBI Taxonomy" id="1314800"/>
    <lineage>
        <taxon>Eukaryota</taxon>
        <taxon>Fungi</taxon>
        <taxon>Dikarya</taxon>
        <taxon>Basidiomycota</taxon>
        <taxon>Agaricomycotina</taxon>
        <taxon>Agaricomycetes</taxon>
        <taxon>Agaricomycetidae</taxon>
        <taxon>Boletales</taxon>
        <taxon>Suillineae</taxon>
        <taxon>Rhizopogonaceae</taxon>
        <taxon>Rhizopogon</taxon>
    </lineage>
</organism>
<gene>
    <name evidence="1" type="ORF">K503DRAFT_509964</name>
</gene>
<sequence length="105" mass="11965">MINTYCRCRRALVMVVFASNNLEIADSLPPRSTRKDPLDAGVCYHLRNLDNSGLYLLKGLAPLKTEYVRQDLNRDSMRTPQCPQQCRLIFELRSVTRVGIKPGLV</sequence>
<dbReference type="Proteomes" id="UP000092154">
    <property type="component" value="Unassembled WGS sequence"/>
</dbReference>
<dbReference type="EMBL" id="KV448737">
    <property type="protein sequence ID" value="OAX33622.1"/>
    <property type="molecule type" value="Genomic_DNA"/>
</dbReference>
<accession>A0A1B7MM06</accession>